<keyword evidence="1" id="KW-0812">Transmembrane</keyword>
<dbReference type="EMBL" id="JAGRPV010000001">
    <property type="protein sequence ID" value="MDI4648054.1"/>
    <property type="molecule type" value="Genomic_DNA"/>
</dbReference>
<organism evidence="2 3">
    <name type="scientific">Cohnella hashimotonis</name>
    <dbReference type="NCBI Taxonomy" id="2826895"/>
    <lineage>
        <taxon>Bacteria</taxon>
        <taxon>Bacillati</taxon>
        <taxon>Bacillota</taxon>
        <taxon>Bacilli</taxon>
        <taxon>Bacillales</taxon>
        <taxon>Paenibacillaceae</taxon>
        <taxon>Cohnella</taxon>
    </lineage>
</organism>
<evidence type="ECO:0000313" key="3">
    <source>
        <dbReference type="Proteomes" id="UP001161691"/>
    </source>
</evidence>
<feature type="transmembrane region" description="Helical" evidence="1">
    <location>
        <begin position="113"/>
        <end position="137"/>
    </location>
</feature>
<name>A0ABT6TQ55_9BACL</name>
<dbReference type="Pfam" id="PF12730">
    <property type="entry name" value="ABC2_membrane_4"/>
    <property type="match status" value="1"/>
</dbReference>
<accession>A0ABT6TQ55</accession>
<sequence length="254" mass="26882">MKKALAAEFSKLLSLPTLWIAAAGGILVAPGIAVIRAFQELSEITKGVQTSVEYAVGFEELGFGVMGVIIVGVIAISSEYFTEREESGGGRQMTTSLTANPSRIRLLLSKATAVATVSAILAIIAIALTMAVVRIILAEHAPALGSTDISRFVGVVCYWMLTALLAFGITILTRHAALPLAVLLLNTSFVSVTYLLTRVTPLANYLPDMAGMRMFVEIKGAGSPLTPLWGGVVMAAWVTALLILGTIIFCRRDA</sequence>
<dbReference type="RefSeq" id="WP_282910792.1">
    <property type="nucleotide sequence ID" value="NZ_JAGRPV010000001.1"/>
</dbReference>
<feature type="transmembrane region" description="Helical" evidence="1">
    <location>
        <begin position="149"/>
        <end position="169"/>
    </location>
</feature>
<reference evidence="2" key="1">
    <citation type="submission" date="2023-04" db="EMBL/GenBank/DDBJ databases">
        <title>Comparative genomic analysis of Cohnella hashimotonis sp. nov., isolated from the International Space Station.</title>
        <authorList>
            <person name="Venkateswaran K."/>
            <person name="Simpson A."/>
        </authorList>
    </citation>
    <scope>NUCLEOTIDE SEQUENCE</scope>
    <source>
        <strain evidence="2">F6_2S_P_1</strain>
    </source>
</reference>
<comment type="caution">
    <text evidence="2">The sequence shown here is derived from an EMBL/GenBank/DDBJ whole genome shotgun (WGS) entry which is preliminary data.</text>
</comment>
<gene>
    <name evidence="2" type="ORF">KB449_24095</name>
</gene>
<evidence type="ECO:0000313" key="2">
    <source>
        <dbReference type="EMBL" id="MDI4648054.1"/>
    </source>
</evidence>
<evidence type="ECO:0000256" key="1">
    <source>
        <dbReference type="SAM" id="Phobius"/>
    </source>
</evidence>
<proteinExistence type="predicted"/>
<feature type="transmembrane region" description="Helical" evidence="1">
    <location>
        <begin position="228"/>
        <end position="250"/>
    </location>
</feature>
<keyword evidence="3" id="KW-1185">Reference proteome</keyword>
<keyword evidence="1" id="KW-0472">Membrane</keyword>
<dbReference type="Proteomes" id="UP001161691">
    <property type="component" value="Unassembled WGS sequence"/>
</dbReference>
<protein>
    <submittedName>
        <fullName evidence="2">ABC transporter permease</fullName>
    </submittedName>
</protein>
<feature type="transmembrane region" description="Helical" evidence="1">
    <location>
        <begin position="176"/>
        <end position="196"/>
    </location>
</feature>
<feature type="transmembrane region" description="Helical" evidence="1">
    <location>
        <begin position="61"/>
        <end position="81"/>
    </location>
</feature>
<feature type="transmembrane region" description="Helical" evidence="1">
    <location>
        <begin position="12"/>
        <end position="35"/>
    </location>
</feature>
<keyword evidence="1" id="KW-1133">Transmembrane helix</keyword>